<sequence length="809" mass="91018">MWSPGRKAVAGSCCAITALWTRNCRTTSWKIFPAKATVTSRYLTFSTISCIRSGSGCNRGWRQRTKKGILRTVRNIFWFFVLAIIYGSVFPFSFEPGRWTGAGLEAFFATWHRFGSLGDILGNIALFLPFGFFGEALCANKRNKTAARTWLILGGFFLAAALQFLQIMIPQRVPEMSDILWNTVGIFLGLWAFRLGRRHIPEVHLEAEKLMPASLLLLYAIFLFAPFVPTIDLQEIKNSLKPIFFADGVEINYFLLYFAGWLLFAWLGRRVFSRPVLKNHGLPLVFFLSLLARVFITRNYLSLDELLAGLLAILVWYIGLRSLARPEKLLAWLVVGCLLYKDLTPLDFSPSIGRGFMLIPFVGFLGGDLLSNLATLSSRLFYYGALVLLMRDMQFSYRKCAGLLLLLTGGSELLQLFNPHHYAEVTNPLIALLMLWYHRILQQNLPATAQQTADAVESAAEPPAPQPDTPEARGMRPLVIKIFLTTLLLTGAITMVLELPGIPYNVRELFLLDGYVITIFPFALGILWFGMAVPLISRLSLRFGRKQYLVFPALVVGALLINLLLLKISVTEDSLQDIMGAQTLNRDVMLRGAWGDFGVWLFSTLKAPGLISQAEQIVRFVCLFFPLSAWLAIFHMGFDVPEKFAIHDRRNKLKLFLLTVLEFGLYCLPLLVLAKFITFDWSTTDNLNELIRQDGVWSLFLYLLLLIMCLNVILLVRLGRGPLVKGGITLAALVLAWFCLNLGLESEIHKYGQTFSGVDFLLGPDRKILLPPWVLFLRWTIVYLGGTFSLAWGIKLTSGAMQPTSAEAK</sequence>
<reference evidence="4" key="1">
    <citation type="submission" date="2019-06" db="EMBL/GenBank/DDBJ databases">
        <title>The complete genome of Emcibacter congregatus ZYLT.</title>
        <authorList>
            <person name="Zhao Z."/>
        </authorList>
    </citation>
    <scope>NUCLEOTIDE SEQUENCE [LARGE SCALE GENOMIC DNA]</scope>
    <source>
        <strain evidence="4">MCCC 1A06723</strain>
    </source>
</reference>
<protein>
    <submittedName>
        <fullName evidence="3">VanZ family protein</fullName>
    </submittedName>
</protein>
<evidence type="ECO:0000313" key="3">
    <source>
        <dbReference type="EMBL" id="TPD57566.1"/>
    </source>
</evidence>
<feature type="transmembrane region" description="Helical" evidence="1">
    <location>
        <begin position="76"/>
        <end position="94"/>
    </location>
</feature>
<accession>A0A501PC66</accession>
<feature type="transmembrane region" description="Helical" evidence="1">
    <location>
        <begin position="723"/>
        <end position="744"/>
    </location>
</feature>
<dbReference type="OrthoDB" id="7055135at2"/>
<feature type="transmembrane region" description="Helical" evidence="1">
    <location>
        <begin position="697"/>
        <end position="716"/>
    </location>
</feature>
<name>A0A501PC66_9PROT</name>
<feature type="transmembrane region" description="Helical" evidence="1">
    <location>
        <begin position="369"/>
        <end position="389"/>
    </location>
</feature>
<dbReference type="Proteomes" id="UP000319148">
    <property type="component" value="Unassembled WGS sequence"/>
</dbReference>
<feature type="transmembrane region" description="Helical" evidence="1">
    <location>
        <begin position="773"/>
        <end position="794"/>
    </location>
</feature>
<dbReference type="EMBL" id="VFIY01000018">
    <property type="protein sequence ID" value="TPD57566.1"/>
    <property type="molecule type" value="Genomic_DNA"/>
</dbReference>
<feature type="transmembrane region" description="Helical" evidence="1">
    <location>
        <begin position="548"/>
        <end position="570"/>
    </location>
</feature>
<feature type="transmembrane region" description="Helical" evidence="1">
    <location>
        <begin position="179"/>
        <end position="197"/>
    </location>
</feature>
<feature type="transmembrane region" description="Helical" evidence="1">
    <location>
        <begin position="251"/>
        <end position="268"/>
    </location>
</feature>
<feature type="transmembrane region" description="Helical" evidence="1">
    <location>
        <begin position="306"/>
        <end position="323"/>
    </location>
</feature>
<keyword evidence="1" id="KW-0472">Membrane</keyword>
<feature type="transmembrane region" description="Helical" evidence="1">
    <location>
        <begin position="514"/>
        <end position="536"/>
    </location>
</feature>
<proteinExistence type="predicted"/>
<comment type="caution">
    <text evidence="3">The sequence shown here is derived from an EMBL/GenBank/DDBJ whole genome shotgun (WGS) entry which is preliminary data.</text>
</comment>
<feature type="transmembrane region" description="Helical" evidence="1">
    <location>
        <begin position="482"/>
        <end position="502"/>
    </location>
</feature>
<feature type="transmembrane region" description="Helical" evidence="1">
    <location>
        <begin position="655"/>
        <end position="677"/>
    </location>
</feature>
<evidence type="ECO:0000259" key="2">
    <source>
        <dbReference type="Pfam" id="PF04892"/>
    </source>
</evidence>
<feature type="transmembrane region" description="Helical" evidence="1">
    <location>
        <begin position="280"/>
        <end position="300"/>
    </location>
</feature>
<feature type="transmembrane region" description="Helical" evidence="1">
    <location>
        <begin position="209"/>
        <end position="231"/>
    </location>
</feature>
<keyword evidence="4" id="KW-1185">Reference proteome</keyword>
<dbReference type="Pfam" id="PF04892">
    <property type="entry name" value="VanZ"/>
    <property type="match status" value="1"/>
</dbReference>
<feature type="domain" description="VanZ-like" evidence="2">
    <location>
        <begin position="77"/>
        <end position="195"/>
    </location>
</feature>
<organism evidence="3 4">
    <name type="scientific">Emcibacter nanhaiensis</name>
    <dbReference type="NCBI Taxonomy" id="1505037"/>
    <lineage>
        <taxon>Bacteria</taxon>
        <taxon>Pseudomonadati</taxon>
        <taxon>Pseudomonadota</taxon>
        <taxon>Alphaproteobacteria</taxon>
        <taxon>Emcibacterales</taxon>
        <taxon>Emcibacteraceae</taxon>
        <taxon>Emcibacter</taxon>
    </lineage>
</organism>
<feature type="transmembrane region" description="Helical" evidence="1">
    <location>
        <begin position="114"/>
        <end position="138"/>
    </location>
</feature>
<evidence type="ECO:0000256" key="1">
    <source>
        <dbReference type="SAM" id="Phobius"/>
    </source>
</evidence>
<dbReference type="InterPro" id="IPR006976">
    <property type="entry name" value="VanZ-like"/>
</dbReference>
<keyword evidence="1" id="KW-0812">Transmembrane</keyword>
<feature type="transmembrane region" description="Helical" evidence="1">
    <location>
        <begin position="330"/>
        <end position="349"/>
    </location>
</feature>
<keyword evidence="1" id="KW-1133">Transmembrane helix</keyword>
<gene>
    <name evidence="3" type="ORF">FIV46_15745</name>
</gene>
<feature type="transmembrane region" description="Helical" evidence="1">
    <location>
        <begin position="150"/>
        <end position="167"/>
    </location>
</feature>
<evidence type="ECO:0000313" key="4">
    <source>
        <dbReference type="Proteomes" id="UP000319148"/>
    </source>
</evidence>
<feature type="transmembrane region" description="Helical" evidence="1">
    <location>
        <begin position="617"/>
        <end position="634"/>
    </location>
</feature>
<dbReference type="AlphaFoldDB" id="A0A501PC66"/>